<reference evidence="10 11" key="1">
    <citation type="submission" date="2020-01" db="EMBL/GenBank/DDBJ databases">
        <title>Whole-genome sequence of Heliobacterium undosum DSM 13378.</title>
        <authorList>
            <person name="Kyndt J.A."/>
            <person name="Meyer T.E."/>
        </authorList>
    </citation>
    <scope>NUCLEOTIDE SEQUENCE [LARGE SCALE GENOMIC DNA]</scope>
    <source>
        <strain evidence="10 11">DSM 13378</strain>
    </source>
</reference>
<proteinExistence type="inferred from homology"/>
<comment type="pathway">
    <text evidence="2 9">Cofactor biosynthesis; adenosylcobalamin biosynthesis.</text>
</comment>
<dbReference type="HAMAP" id="MF_00024">
    <property type="entry name" value="CobD_CbiB"/>
    <property type="match status" value="1"/>
</dbReference>
<dbReference type="GO" id="GO:0005886">
    <property type="term" value="C:plasma membrane"/>
    <property type="evidence" value="ECO:0007669"/>
    <property type="project" value="UniProtKB-SubCell"/>
</dbReference>
<organism evidence="10 11">
    <name type="scientific">Heliomicrobium undosum</name>
    <dbReference type="NCBI Taxonomy" id="121734"/>
    <lineage>
        <taxon>Bacteria</taxon>
        <taxon>Bacillati</taxon>
        <taxon>Bacillota</taxon>
        <taxon>Clostridia</taxon>
        <taxon>Eubacteriales</taxon>
        <taxon>Heliobacteriaceae</taxon>
        <taxon>Heliomicrobium</taxon>
    </lineage>
</organism>
<dbReference type="PANTHER" id="PTHR34308:SF1">
    <property type="entry name" value="COBALAMIN BIOSYNTHESIS PROTEIN CBIB"/>
    <property type="match status" value="1"/>
</dbReference>
<feature type="transmembrane region" description="Helical" evidence="9">
    <location>
        <begin position="86"/>
        <end position="109"/>
    </location>
</feature>
<evidence type="ECO:0000256" key="1">
    <source>
        <dbReference type="ARBA" id="ARBA00004651"/>
    </source>
</evidence>
<accession>A0A845KXW8</accession>
<comment type="subcellular location">
    <subcellularLocation>
        <location evidence="1 9">Cell membrane</location>
        <topology evidence="1 9">Multi-pass membrane protein</topology>
    </subcellularLocation>
</comment>
<gene>
    <name evidence="9 10" type="primary">cobD</name>
    <name evidence="10" type="ORF">GTO91_02230</name>
</gene>
<comment type="caution">
    <text evidence="10">The sequence shown here is derived from an EMBL/GenBank/DDBJ whole genome shotgun (WGS) entry which is preliminary data.</text>
</comment>
<feature type="transmembrane region" description="Helical" evidence="9">
    <location>
        <begin position="338"/>
        <end position="358"/>
    </location>
</feature>
<keyword evidence="11" id="KW-1185">Reference proteome</keyword>
<evidence type="ECO:0000256" key="9">
    <source>
        <dbReference type="HAMAP-Rule" id="MF_00024"/>
    </source>
</evidence>
<keyword evidence="5 9" id="KW-0169">Cobalamin biosynthesis</keyword>
<dbReference type="Pfam" id="PF03186">
    <property type="entry name" value="CobD_Cbib"/>
    <property type="match status" value="1"/>
</dbReference>
<evidence type="ECO:0000256" key="4">
    <source>
        <dbReference type="ARBA" id="ARBA00022475"/>
    </source>
</evidence>
<dbReference type="RefSeq" id="WP_161254254.1">
    <property type="nucleotide sequence ID" value="NZ_WXEY01000002.1"/>
</dbReference>
<protein>
    <recommendedName>
        <fullName evidence="9">Cobalamin biosynthesis protein CobD</fullName>
    </recommendedName>
</protein>
<sequence>MNVIAPLLVKDLPLFLDFGLSIGAVTLLLALLYDSLVGDPRWLPHPVIGIGRLITFLEKKLYPASAGSTYVTTGAGNRSAFLRGTVLSVATVAVTFAIAALVMSVIHLTGFGELAGSAPTLPALLGKLAAAILLGIAFAGRCLAEAALEIKGLLEQGDLAEARRKLSWIVGRDTMNLGEGEIVRATVETVAENTVDGITSPLFYALLLGVPGAYAYKAVNTLDSMIGYRNDRYLWFGRFAARLDDAANYIPARLTGLSMVLAATLMGFPFKRMIATWREDARRHPSPNSGIPESVMAGALGVQLGGLNTYQGRPSHRATMGQPLVTLEARHIGQAVQVMALTTAIFAFAGSAILIGLGKWL</sequence>
<dbReference type="EMBL" id="WXEY01000002">
    <property type="protein sequence ID" value="MZP28542.1"/>
    <property type="molecule type" value="Genomic_DNA"/>
</dbReference>
<name>A0A845KXW8_9FIRM</name>
<keyword evidence="8 9" id="KW-0472">Membrane</keyword>
<keyword evidence="4 9" id="KW-1003">Cell membrane</keyword>
<dbReference type="UniPathway" id="UPA00148"/>
<evidence type="ECO:0000256" key="3">
    <source>
        <dbReference type="ARBA" id="ARBA00006263"/>
    </source>
</evidence>
<comment type="similarity">
    <text evidence="3 9">Belongs to the CobD/CbiB family.</text>
</comment>
<dbReference type="InterPro" id="IPR004485">
    <property type="entry name" value="Cobalamin_biosynth_CobD/CbiB"/>
</dbReference>
<dbReference type="PANTHER" id="PTHR34308">
    <property type="entry name" value="COBALAMIN BIOSYNTHESIS PROTEIN CBIB"/>
    <property type="match status" value="1"/>
</dbReference>
<evidence type="ECO:0000313" key="10">
    <source>
        <dbReference type="EMBL" id="MZP28542.1"/>
    </source>
</evidence>
<keyword evidence="7 9" id="KW-1133">Transmembrane helix</keyword>
<comment type="caution">
    <text evidence="9">Lacks conserved residue(s) required for the propagation of feature annotation.</text>
</comment>
<keyword evidence="6 9" id="KW-0812">Transmembrane</keyword>
<feature type="transmembrane region" description="Helical" evidence="9">
    <location>
        <begin position="12"/>
        <end position="33"/>
    </location>
</feature>
<evidence type="ECO:0000256" key="6">
    <source>
        <dbReference type="ARBA" id="ARBA00022692"/>
    </source>
</evidence>
<feature type="transmembrane region" description="Helical" evidence="9">
    <location>
        <begin position="121"/>
        <end position="144"/>
    </location>
</feature>
<dbReference type="GO" id="GO:0009236">
    <property type="term" value="P:cobalamin biosynthetic process"/>
    <property type="evidence" value="ECO:0007669"/>
    <property type="project" value="UniProtKB-UniRule"/>
</dbReference>
<evidence type="ECO:0000256" key="8">
    <source>
        <dbReference type="ARBA" id="ARBA00023136"/>
    </source>
</evidence>
<dbReference type="GO" id="GO:0015420">
    <property type="term" value="F:ABC-type vitamin B12 transporter activity"/>
    <property type="evidence" value="ECO:0007669"/>
    <property type="project" value="UniProtKB-UniRule"/>
</dbReference>
<dbReference type="GO" id="GO:0048472">
    <property type="term" value="F:threonine-phosphate decarboxylase activity"/>
    <property type="evidence" value="ECO:0007669"/>
    <property type="project" value="InterPro"/>
</dbReference>
<dbReference type="Proteomes" id="UP000463470">
    <property type="component" value="Unassembled WGS sequence"/>
</dbReference>
<dbReference type="OrthoDB" id="9811967at2"/>
<evidence type="ECO:0000256" key="5">
    <source>
        <dbReference type="ARBA" id="ARBA00022573"/>
    </source>
</evidence>
<dbReference type="AlphaFoldDB" id="A0A845KXW8"/>
<comment type="function">
    <text evidence="9">Converts cobyric acid to cobinamide by the addition of aminopropanol on the F carboxylic group.</text>
</comment>
<evidence type="ECO:0000313" key="11">
    <source>
        <dbReference type="Proteomes" id="UP000463470"/>
    </source>
</evidence>
<evidence type="ECO:0000256" key="7">
    <source>
        <dbReference type="ARBA" id="ARBA00022989"/>
    </source>
</evidence>
<dbReference type="NCBIfam" id="TIGR00380">
    <property type="entry name" value="cobal_cbiB"/>
    <property type="match status" value="1"/>
</dbReference>
<evidence type="ECO:0000256" key="2">
    <source>
        <dbReference type="ARBA" id="ARBA00004953"/>
    </source>
</evidence>